<evidence type="ECO:0000256" key="2">
    <source>
        <dbReference type="ARBA" id="ARBA00022692"/>
    </source>
</evidence>
<name>A0A821J968_9BILA</name>
<comment type="caution">
    <text evidence="5">Lacks conserved residue(s) required for the propagation of feature annotation.</text>
</comment>
<keyword evidence="5" id="KW-1015">Disulfide bond</keyword>
<feature type="transmembrane region" description="Helical" evidence="6">
    <location>
        <begin position="127"/>
        <end position="145"/>
    </location>
</feature>
<dbReference type="EMBL" id="CAJOBS010001293">
    <property type="protein sequence ID" value="CAF4713971.1"/>
    <property type="molecule type" value="Genomic_DNA"/>
</dbReference>
<feature type="transmembrane region" description="Helical" evidence="6">
    <location>
        <begin position="151"/>
        <end position="172"/>
    </location>
</feature>
<dbReference type="CDD" id="cd00054">
    <property type="entry name" value="EGF_CA"/>
    <property type="match status" value="1"/>
</dbReference>
<evidence type="ECO:0000313" key="8">
    <source>
        <dbReference type="EMBL" id="CAF4713971.1"/>
    </source>
</evidence>
<dbReference type="InterPro" id="IPR000742">
    <property type="entry name" value="EGF"/>
</dbReference>
<dbReference type="GO" id="GO:0016020">
    <property type="term" value="C:membrane"/>
    <property type="evidence" value="ECO:0007669"/>
    <property type="project" value="UniProtKB-SubCell"/>
</dbReference>
<feature type="transmembrane region" description="Helical" evidence="6">
    <location>
        <begin position="599"/>
        <end position="620"/>
    </location>
</feature>
<feature type="transmembrane region" description="Helical" evidence="6">
    <location>
        <begin position="253"/>
        <end position="272"/>
    </location>
</feature>
<feature type="transmembrane region" description="Helical" evidence="6">
    <location>
        <begin position="24"/>
        <end position="42"/>
    </location>
</feature>
<dbReference type="PANTHER" id="PTHR11132">
    <property type="entry name" value="SOLUTE CARRIER FAMILY 35"/>
    <property type="match status" value="1"/>
</dbReference>
<reference evidence="8" key="1">
    <citation type="submission" date="2021-02" db="EMBL/GenBank/DDBJ databases">
        <authorList>
            <person name="Nowell W R."/>
        </authorList>
    </citation>
    <scope>NUCLEOTIDE SEQUENCE</scope>
</reference>
<feature type="domain" description="EGF-like" evidence="7">
    <location>
        <begin position="468"/>
        <end position="508"/>
    </location>
</feature>
<accession>A0A821J968</accession>
<dbReference type="InterPro" id="IPR050186">
    <property type="entry name" value="TPT_transporter"/>
</dbReference>
<sequence>MTSDTCLGCPCPPTVSIFRRVGSALFYGVCSCLITVVNKLVLTSYEYLTVSIVVLYVARSFGLIRFPHFSESIINKIMPLPLLFFGNLLFGLAGTQAVSLPMFTVLRRFSIWLTMIGEQIYLMQSQPLIAQASVYIMLIGTMIAASDDLSFSGFGYAFLIINNFCTAAQGIITKQKLINKVKEFNQYGLLFYNSLVVLGPAIVLAAFTDDLNKVWNYDGYSDVGFIMAFLLSSILGFLLNYSTMLCTHYNSPLTTTVVGACKNMFVTYLGMIIGGDYIYSHVNFLGLSISVAGSLVYSWVTFARKPPTTTAHGTGIPPATSESRKKIRFLPRKGNSFLCTDILLELIVLLNGYTTESPLPSTFLGYSVYYDDIDFNDCYAETTTVISYADESTTDSPLSISFMGFLIQYYDTNSSNCDATTTTTTTYLISTEAVTTLAITTSISYTNNAVFVPAACPSGTIGTSCSVASDPCSMMNPCLNSATCQLNFTLEIGYYCMCVTGFSGTYCEVDNRPCRPGVNCLNGGVCSGTVCACPTGTGGAYCRSKVSICASIKCENDGQCVSNYGNWSCRCTNNELYSGTYCEIESSSIREKEAISRSLASVAIGCLVAVMSFVILMDVLKYVFKIDPVHKDVDASKNKNENNERKKKSIKPKQPVIAVRFRYIHA</sequence>
<dbReference type="Gene3D" id="2.10.25.10">
    <property type="entry name" value="Laminin"/>
    <property type="match status" value="2"/>
</dbReference>
<protein>
    <recommendedName>
        <fullName evidence="7">EGF-like domain-containing protein</fullName>
    </recommendedName>
</protein>
<feature type="domain" description="EGF-like" evidence="7">
    <location>
        <begin position="545"/>
        <end position="583"/>
    </location>
</feature>
<feature type="disulfide bond" evidence="5">
    <location>
        <begin position="498"/>
        <end position="507"/>
    </location>
</feature>
<dbReference type="PROSITE" id="PS00022">
    <property type="entry name" value="EGF_1"/>
    <property type="match status" value="2"/>
</dbReference>
<evidence type="ECO:0000313" key="9">
    <source>
        <dbReference type="Proteomes" id="UP000663838"/>
    </source>
</evidence>
<keyword evidence="4 6" id="KW-0472">Membrane</keyword>
<comment type="subcellular location">
    <subcellularLocation>
        <location evidence="1">Membrane</location>
        <topology evidence="1">Multi-pass membrane protein</topology>
    </subcellularLocation>
</comment>
<dbReference type="Proteomes" id="UP000663838">
    <property type="component" value="Unassembled WGS sequence"/>
</dbReference>
<dbReference type="PROSITE" id="PS50026">
    <property type="entry name" value="EGF_3"/>
    <property type="match status" value="2"/>
</dbReference>
<keyword evidence="3 6" id="KW-1133">Transmembrane helix</keyword>
<evidence type="ECO:0000259" key="7">
    <source>
        <dbReference type="PROSITE" id="PS50026"/>
    </source>
</evidence>
<dbReference type="InterPro" id="IPR004853">
    <property type="entry name" value="Sugar_P_trans_dom"/>
</dbReference>
<feature type="transmembrane region" description="Helical" evidence="6">
    <location>
        <begin position="219"/>
        <end position="241"/>
    </location>
</feature>
<dbReference type="Pfam" id="PF00008">
    <property type="entry name" value="EGF"/>
    <property type="match status" value="1"/>
</dbReference>
<feature type="transmembrane region" description="Helical" evidence="6">
    <location>
        <begin position="184"/>
        <end position="207"/>
    </location>
</feature>
<dbReference type="Pfam" id="PF03151">
    <property type="entry name" value="TPT"/>
    <property type="match status" value="1"/>
</dbReference>
<dbReference type="PROSITE" id="PS01186">
    <property type="entry name" value="EGF_2"/>
    <property type="match status" value="1"/>
</dbReference>
<feature type="transmembrane region" description="Helical" evidence="6">
    <location>
        <begin position="47"/>
        <end position="64"/>
    </location>
</feature>
<gene>
    <name evidence="8" type="ORF">TOA249_LOCUS17838</name>
</gene>
<evidence type="ECO:0000256" key="6">
    <source>
        <dbReference type="SAM" id="Phobius"/>
    </source>
</evidence>
<evidence type="ECO:0000256" key="1">
    <source>
        <dbReference type="ARBA" id="ARBA00004141"/>
    </source>
</evidence>
<dbReference type="SMART" id="SM00181">
    <property type="entry name" value="EGF"/>
    <property type="match status" value="3"/>
</dbReference>
<evidence type="ECO:0000256" key="4">
    <source>
        <dbReference type="ARBA" id="ARBA00023136"/>
    </source>
</evidence>
<feature type="transmembrane region" description="Helical" evidence="6">
    <location>
        <begin position="84"/>
        <end position="106"/>
    </location>
</feature>
<keyword evidence="2 6" id="KW-0812">Transmembrane</keyword>
<dbReference type="AlphaFoldDB" id="A0A821J968"/>
<organism evidence="8 9">
    <name type="scientific">Rotaria socialis</name>
    <dbReference type="NCBI Taxonomy" id="392032"/>
    <lineage>
        <taxon>Eukaryota</taxon>
        <taxon>Metazoa</taxon>
        <taxon>Spiralia</taxon>
        <taxon>Gnathifera</taxon>
        <taxon>Rotifera</taxon>
        <taxon>Eurotatoria</taxon>
        <taxon>Bdelloidea</taxon>
        <taxon>Philodinida</taxon>
        <taxon>Philodinidae</taxon>
        <taxon>Rotaria</taxon>
    </lineage>
</organism>
<evidence type="ECO:0000256" key="5">
    <source>
        <dbReference type="PROSITE-ProRule" id="PRU00076"/>
    </source>
</evidence>
<proteinExistence type="predicted"/>
<keyword evidence="5" id="KW-0245">EGF-like domain</keyword>
<evidence type="ECO:0000256" key="3">
    <source>
        <dbReference type="ARBA" id="ARBA00022989"/>
    </source>
</evidence>
<comment type="caution">
    <text evidence="8">The sequence shown here is derived from an EMBL/GenBank/DDBJ whole genome shotgun (WGS) entry which is preliminary data.</text>
</comment>
<feature type="transmembrane region" description="Helical" evidence="6">
    <location>
        <begin position="278"/>
        <end position="300"/>
    </location>
</feature>
<dbReference type="SUPFAM" id="SSF57196">
    <property type="entry name" value="EGF/Laminin"/>
    <property type="match status" value="2"/>
</dbReference>